<feature type="domain" description="DUF4253" evidence="2">
    <location>
        <begin position="119"/>
        <end position="222"/>
    </location>
</feature>
<gene>
    <name evidence="3" type="ORF">OL497_06675</name>
</gene>
<feature type="signal peptide" evidence="1">
    <location>
        <begin position="1"/>
        <end position="21"/>
    </location>
</feature>
<feature type="chain" id="PRO_5046703671" evidence="1">
    <location>
        <begin position="22"/>
        <end position="222"/>
    </location>
</feature>
<reference evidence="3 4" key="1">
    <citation type="submission" date="2022-10" db="EMBL/GenBank/DDBJ databases">
        <title>Chitinophaga nivalis PC15 sp. nov., isolated from Pyeongchang county, South Korea.</title>
        <authorList>
            <person name="Trinh H.N."/>
        </authorList>
    </citation>
    <scope>NUCLEOTIDE SEQUENCE [LARGE SCALE GENOMIC DNA]</scope>
    <source>
        <strain evidence="3 4">PC14</strain>
    </source>
</reference>
<name>A0ABT3IHZ7_9BACT</name>
<organism evidence="3 4">
    <name type="scientific">Chitinophaga nivalis</name>
    <dbReference type="NCBI Taxonomy" id="2991709"/>
    <lineage>
        <taxon>Bacteria</taxon>
        <taxon>Pseudomonadati</taxon>
        <taxon>Bacteroidota</taxon>
        <taxon>Chitinophagia</taxon>
        <taxon>Chitinophagales</taxon>
        <taxon>Chitinophagaceae</taxon>
        <taxon>Chitinophaga</taxon>
    </lineage>
</organism>
<keyword evidence="1" id="KW-0732">Signal</keyword>
<dbReference type="PROSITE" id="PS51257">
    <property type="entry name" value="PROKAR_LIPOPROTEIN"/>
    <property type="match status" value="1"/>
</dbReference>
<dbReference type="InterPro" id="IPR025349">
    <property type="entry name" value="DUF4253"/>
</dbReference>
<proteinExistence type="predicted"/>
<dbReference type="EMBL" id="JAPDNS010000001">
    <property type="protein sequence ID" value="MCW3483569.1"/>
    <property type="molecule type" value="Genomic_DNA"/>
</dbReference>
<evidence type="ECO:0000313" key="4">
    <source>
        <dbReference type="Proteomes" id="UP001207742"/>
    </source>
</evidence>
<accession>A0ABT3IHZ7</accession>
<dbReference type="RefSeq" id="WP_264729036.1">
    <property type="nucleotide sequence ID" value="NZ_JAPDNR010000001.1"/>
</dbReference>
<dbReference type="Pfam" id="PF14062">
    <property type="entry name" value="DUF4253"/>
    <property type="match status" value="1"/>
</dbReference>
<evidence type="ECO:0000313" key="3">
    <source>
        <dbReference type="EMBL" id="MCW3483569.1"/>
    </source>
</evidence>
<keyword evidence="4" id="KW-1185">Reference proteome</keyword>
<comment type="caution">
    <text evidence="3">The sequence shown here is derived from an EMBL/GenBank/DDBJ whole genome shotgun (WGS) entry which is preliminary data.</text>
</comment>
<protein>
    <submittedName>
        <fullName evidence="3">DUF4253 domain-containing protein</fullName>
    </submittedName>
</protein>
<sequence>MKKVFSLLPLFCLMTACFNHQGDTARKPGKKDYALADSLHFDHTVIASLRAITAAPFQRMTLTGHRSNAGSPPPAALEFAYDEGDNPLEMVDQLLEDFNRKGYHIFRSAESFGPEPDKIAVLKSADQFDILRYKGTNGNNFGISTDSLIKRLREWDTQYHFQIIGADHDWVELKFGTVPPDFTDLAQQVYDFCPDIVDQGTETVQALSEEMQRTHTLYLWWD</sequence>
<evidence type="ECO:0000259" key="2">
    <source>
        <dbReference type="Pfam" id="PF14062"/>
    </source>
</evidence>
<evidence type="ECO:0000256" key="1">
    <source>
        <dbReference type="SAM" id="SignalP"/>
    </source>
</evidence>
<dbReference type="Proteomes" id="UP001207742">
    <property type="component" value="Unassembled WGS sequence"/>
</dbReference>